<keyword evidence="1" id="KW-0472">Membrane</keyword>
<protein>
    <recommendedName>
        <fullName evidence="4">Membrane protein YfhO</fullName>
    </recommendedName>
</protein>
<organism evidence="2 3">
    <name type="scientific">Rhodococcoides kroppenstedtii</name>
    <dbReference type="NCBI Taxonomy" id="293050"/>
    <lineage>
        <taxon>Bacteria</taxon>
        <taxon>Bacillati</taxon>
        <taxon>Actinomycetota</taxon>
        <taxon>Actinomycetes</taxon>
        <taxon>Mycobacteriales</taxon>
        <taxon>Nocardiaceae</taxon>
        <taxon>Rhodococcoides</taxon>
    </lineage>
</organism>
<feature type="transmembrane region" description="Helical" evidence="1">
    <location>
        <begin position="428"/>
        <end position="449"/>
    </location>
</feature>
<feature type="transmembrane region" description="Helical" evidence="1">
    <location>
        <begin position="401"/>
        <end position="421"/>
    </location>
</feature>
<dbReference type="Proteomes" id="UP000182054">
    <property type="component" value="Unassembled WGS sequence"/>
</dbReference>
<dbReference type="GeneID" id="85485019"/>
<keyword evidence="1" id="KW-0812">Transmembrane</keyword>
<sequence length="736" mass="78704">MQHPPALAGRVGPAALLAVAVVATAAIPLAYDRWFYYWDDSAAAFTPGWRVIGQELLDGRWPALVPEMWAGGNVTAEALYGIYNPVLLAAAVVIALIPNLAVGITLVKVFFLAVLAVGTYVLARQFGASRPMAFTAGYAMPFATYTLYFDASSWASGLVAFAWIPHVFWSVRASAHGRINPLWAILFSALALTTGNPYGAVGVVVVYLAVAVELLRLRGVRALTAMVVTGLSALLMSIVVYLPLAFTTGVSVRTATGVTNDGMLRPGLGDVLDLSNPTRLPMIESFGDPFLTMPVGYLAWFVVPLLPWMRWRTLRTSLTAASSLVVFFAVYAVLLLGPSQLWLFRWPLRLLEYAQLPVIVVVAVVLSAGLERDRLRLRFSLTGLLVACQFYTAWSSVPEDLGYHATALGVVAVLTALVLIVRAADARIHAAVFAAGTAAILALQTTLWFPGNYTVTPWFFPRQASFTADRFADRYVGNTFAVADTENIPLDQPRSQWGDLVFGNQWQAAGVDAVNSYAGISYADFVDSLCLNYYGGVQCSDAVARLERTAPGTGVSWIDALRLETIVVQNSGPYGGPRAFDGLSSTDWTVTDGPIVTIARRTTALAFPDGRVSATTTGLDVQDDVTTSATRERLRYSGSGAVTFALLAWPGWSATIDGRPVEVDATPGGLLQIDLPAAAESGSTVDLTYTPPGQSLGVGAAVAGVALALAHSVLWSVRRRRAAPEPRPEAIHTATP</sequence>
<feature type="transmembrane region" description="Helical" evidence="1">
    <location>
        <begin position="184"/>
        <end position="210"/>
    </location>
</feature>
<dbReference type="AlphaFoldDB" id="A0A1I0SZE0"/>
<dbReference type="RefSeq" id="WP_068361950.1">
    <property type="nucleotide sequence ID" value="NZ_FOJN01000003.1"/>
</dbReference>
<feature type="transmembrane region" description="Helical" evidence="1">
    <location>
        <begin position="696"/>
        <end position="717"/>
    </location>
</feature>
<gene>
    <name evidence="2" type="ORF">SAMN05444374_103164</name>
</gene>
<feature type="transmembrane region" description="Helical" evidence="1">
    <location>
        <begin position="103"/>
        <end position="122"/>
    </location>
</feature>
<feature type="transmembrane region" description="Helical" evidence="1">
    <location>
        <begin position="290"/>
        <end position="309"/>
    </location>
</feature>
<proteinExistence type="predicted"/>
<feature type="transmembrane region" description="Helical" evidence="1">
    <location>
        <begin position="350"/>
        <end position="370"/>
    </location>
</feature>
<dbReference type="PANTHER" id="PTHR38454:SF1">
    <property type="entry name" value="INTEGRAL MEMBRANE PROTEIN"/>
    <property type="match status" value="1"/>
</dbReference>
<dbReference type="PANTHER" id="PTHR38454">
    <property type="entry name" value="INTEGRAL MEMBRANE PROTEIN-RELATED"/>
    <property type="match status" value="1"/>
</dbReference>
<evidence type="ECO:0000313" key="2">
    <source>
        <dbReference type="EMBL" id="SFA44884.1"/>
    </source>
</evidence>
<feature type="transmembrane region" description="Helical" evidence="1">
    <location>
        <begin position="78"/>
        <end position="97"/>
    </location>
</feature>
<dbReference type="EMBL" id="FOJN01000003">
    <property type="protein sequence ID" value="SFA44884.1"/>
    <property type="molecule type" value="Genomic_DNA"/>
</dbReference>
<dbReference type="InterPro" id="IPR018580">
    <property type="entry name" value="Uncharacterised_YfhO"/>
</dbReference>
<feature type="transmembrane region" description="Helical" evidence="1">
    <location>
        <begin position="377"/>
        <end position="395"/>
    </location>
</feature>
<feature type="transmembrane region" description="Helical" evidence="1">
    <location>
        <begin position="321"/>
        <end position="344"/>
    </location>
</feature>
<name>A0A1I0SZE0_9NOCA</name>
<accession>A0A1I0SZE0</accession>
<evidence type="ECO:0008006" key="4">
    <source>
        <dbReference type="Google" id="ProtNLM"/>
    </source>
</evidence>
<feature type="transmembrane region" description="Helical" evidence="1">
    <location>
        <begin position="142"/>
        <end position="164"/>
    </location>
</feature>
<feature type="transmembrane region" description="Helical" evidence="1">
    <location>
        <begin position="222"/>
        <end position="244"/>
    </location>
</feature>
<dbReference type="OrthoDB" id="3752109at2"/>
<evidence type="ECO:0000256" key="1">
    <source>
        <dbReference type="SAM" id="Phobius"/>
    </source>
</evidence>
<keyword evidence="1" id="KW-1133">Transmembrane helix</keyword>
<evidence type="ECO:0000313" key="3">
    <source>
        <dbReference type="Proteomes" id="UP000182054"/>
    </source>
</evidence>
<feature type="transmembrane region" description="Helical" evidence="1">
    <location>
        <begin position="12"/>
        <end position="31"/>
    </location>
</feature>
<reference evidence="2 3" key="1">
    <citation type="submission" date="2016-10" db="EMBL/GenBank/DDBJ databases">
        <authorList>
            <person name="de Groot N.N."/>
        </authorList>
    </citation>
    <scope>NUCLEOTIDE SEQUENCE [LARGE SCALE GENOMIC DNA]</scope>
    <source>
        <strain evidence="2 3">DSM 44908</strain>
    </source>
</reference>